<dbReference type="PANTHER" id="PTHR42928:SF5">
    <property type="entry name" value="BLR1237 PROTEIN"/>
    <property type="match status" value="1"/>
</dbReference>
<protein>
    <submittedName>
        <fullName evidence="3">Bug family tripartite tricarboxylate transporter substrate binding protein</fullName>
    </submittedName>
</protein>
<feature type="chain" id="PRO_5047265551" evidence="2">
    <location>
        <begin position="30"/>
        <end position="328"/>
    </location>
</feature>
<dbReference type="InterPro" id="IPR006311">
    <property type="entry name" value="TAT_signal"/>
</dbReference>
<dbReference type="EMBL" id="JBHTCA010000065">
    <property type="protein sequence ID" value="MFC7411868.1"/>
    <property type="molecule type" value="Genomic_DNA"/>
</dbReference>
<organism evidence="3 4">
    <name type="scientific">Hydrogenophaga atypica</name>
    <dbReference type="NCBI Taxonomy" id="249409"/>
    <lineage>
        <taxon>Bacteria</taxon>
        <taxon>Pseudomonadati</taxon>
        <taxon>Pseudomonadota</taxon>
        <taxon>Betaproteobacteria</taxon>
        <taxon>Burkholderiales</taxon>
        <taxon>Comamonadaceae</taxon>
        <taxon>Hydrogenophaga</taxon>
    </lineage>
</organism>
<dbReference type="PROSITE" id="PS51318">
    <property type="entry name" value="TAT"/>
    <property type="match status" value="1"/>
</dbReference>
<dbReference type="InterPro" id="IPR042100">
    <property type="entry name" value="Bug_dom1"/>
</dbReference>
<dbReference type="Gene3D" id="3.40.190.150">
    <property type="entry name" value="Bordetella uptake gene, domain 1"/>
    <property type="match status" value="1"/>
</dbReference>
<comment type="similarity">
    <text evidence="1">Belongs to the UPF0065 (bug) family.</text>
</comment>
<accession>A0ABW2QTJ3</accession>
<dbReference type="Proteomes" id="UP001596501">
    <property type="component" value="Unassembled WGS sequence"/>
</dbReference>
<evidence type="ECO:0000256" key="2">
    <source>
        <dbReference type="SAM" id="SignalP"/>
    </source>
</evidence>
<evidence type="ECO:0000256" key="1">
    <source>
        <dbReference type="ARBA" id="ARBA00006987"/>
    </source>
</evidence>
<dbReference type="Pfam" id="PF03401">
    <property type="entry name" value="TctC"/>
    <property type="match status" value="1"/>
</dbReference>
<gene>
    <name evidence="3" type="ORF">ACFQPB_23740</name>
</gene>
<name>A0ABW2QTJ3_9BURK</name>
<proteinExistence type="inferred from homology"/>
<dbReference type="PANTHER" id="PTHR42928">
    <property type="entry name" value="TRICARBOXYLATE-BINDING PROTEIN"/>
    <property type="match status" value="1"/>
</dbReference>
<dbReference type="InterPro" id="IPR005064">
    <property type="entry name" value="BUG"/>
</dbReference>
<dbReference type="CDD" id="cd13579">
    <property type="entry name" value="PBP2_Bug_NagM"/>
    <property type="match status" value="1"/>
</dbReference>
<dbReference type="Gene3D" id="3.40.190.10">
    <property type="entry name" value="Periplasmic binding protein-like II"/>
    <property type="match status" value="1"/>
</dbReference>
<reference evidence="4" key="1">
    <citation type="journal article" date="2019" name="Int. J. Syst. Evol. Microbiol.">
        <title>The Global Catalogue of Microorganisms (GCM) 10K type strain sequencing project: providing services to taxonomists for standard genome sequencing and annotation.</title>
        <authorList>
            <consortium name="The Broad Institute Genomics Platform"/>
            <consortium name="The Broad Institute Genome Sequencing Center for Infectious Disease"/>
            <person name="Wu L."/>
            <person name="Ma J."/>
        </authorList>
    </citation>
    <scope>NUCLEOTIDE SEQUENCE [LARGE SCALE GENOMIC DNA]</scope>
    <source>
        <strain evidence="4">CGMCC 1.12371</strain>
    </source>
</reference>
<evidence type="ECO:0000313" key="4">
    <source>
        <dbReference type="Proteomes" id="UP001596501"/>
    </source>
</evidence>
<dbReference type="PIRSF" id="PIRSF017082">
    <property type="entry name" value="YflP"/>
    <property type="match status" value="1"/>
</dbReference>
<keyword evidence="4" id="KW-1185">Reference proteome</keyword>
<sequence>MNLHPFSRRRWLRTAQAAVLACASFAALAQNDATPARILVGFPAGGSFDAVARLLAEKMRVELKRPVLVDNKPGAGGRIAVDLLKAAPRDGSVIMLGPDALVALYPFTLRKINYDPVKDLVPVGTVSEFPFTFIAGSDPAVKTLGEYVAWAKKNPTKTNYGIPARGAPHHFFGILLGQTVGVKMEDVPYQGSAPMLVGLIGGQISAGIDVLGSPLEQHRAGKLRILAVSSERRVPQLPEVPTFAELGYSGITGMGFNALYAPPGTPKEVVLTWSHALVKALSAPDVREQLLNMGVLPVGKGPEELAARGAEAAARWEPVIKASGFVAD</sequence>
<dbReference type="RefSeq" id="WP_382228869.1">
    <property type="nucleotide sequence ID" value="NZ_JBHTCA010000065.1"/>
</dbReference>
<feature type="signal peptide" evidence="2">
    <location>
        <begin position="1"/>
        <end position="29"/>
    </location>
</feature>
<evidence type="ECO:0000313" key="3">
    <source>
        <dbReference type="EMBL" id="MFC7411868.1"/>
    </source>
</evidence>
<keyword evidence="2" id="KW-0732">Signal</keyword>
<comment type="caution">
    <text evidence="3">The sequence shown here is derived from an EMBL/GenBank/DDBJ whole genome shotgun (WGS) entry which is preliminary data.</text>
</comment>